<protein>
    <submittedName>
        <fullName evidence="1">Uncharacterized protein</fullName>
    </submittedName>
</protein>
<dbReference type="RefSeq" id="WP_070391064.1">
    <property type="nucleotide sequence ID" value="NZ_CP017599.1"/>
</dbReference>
<name>A0A1D8TLN2_9CYAN</name>
<dbReference type="EMBL" id="CP017599">
    <property type="protein sequence ID" value="AOW98557.1"/>
    <property type="molecule type" value="Genomic_DNA"/>
</dbReference>
<organism evidence="1 2">
    <name type="scientific">Moorena producens PAL-8-15-08-1</name>
    <dbReference type="NCBI Taxonomy" id="1458985"/>
    <lineage>
        <taxon>Bacteria</taxon>
        <taxon>Bacillati</taxon>
        <taxon>Cyanobacteriota</taxon>
        <taxon>Cyanophyceae</taxon>
        <taxon>Coleofasciculales</taxon>
        <taxon>Coleofasciculaceae</taxon>
        <taxon>Moorena</taxon>
    </lineage>
</organism>
<proteinExistence type="predicted"/>
<dbReference type="Proteomes" id="UP000177870">
    <property type="component" value="Chromosome"/>
</dbReference>
<dbReference type="KEGG" id="mpro:BJP34_03040"/>
<evidence type="ECO:0000313" key="2">
    <source>
        <dbReference type="Proteomes" id="UP000177870"/>
    </source>
</evidence>
<accession>A0A1D8TLN2</accession>
<evidence type="ECO:0000313" key="1">
    <source>
        <dbReference type="EMBL" id="AOW98557.1"/>
    </source>
</evidence>
<reference evidence="2" key="1">
    <citation type="submission" date="2016-10" db="EMBL/GenBank/DDBJ databases">
        <title>Comparative genomics uncovers the prolific and rare metabolic potential of the cyanobacterial genus Moorea.</title>
        <authorList>
            <person name="Leao T."/>
            <person name="Castelao G."/>
            <person name="Korobeynikov A."/>
            <person name="Monroe E.A."/>
            <person name="Podell S."/>
            <person name="Glukhov E."/>
            <person name="Allen E."/>
            <person name="Gerwick W.H."/>
            <person name="Gerwick L."/>
        </authorList>
    </citation>
    <scope>NUCLEOTIDE SEQUENCE [LARGE SCALE GENOMIC DNA]</scope>
    <source>
        <strain evidence="2">PAL-8-15-08-1</strain>
    </source>
</reference>
<dbReference type="AlphaFoldDB" id="A0A1D8TLN2"/>
<sequence>MKSIDYLPYHSQSYRQLSANALLEMLLEVLSANCENFVPYSLLPTPYSLLPTPYSLLPVLFKITNDYY</sequence>
<gene>
    <name evidence="1" type="ORF">BJP34_03040</name>
</gene>